<evidence type="ECO:0000313" key="7">
    <source>
        <dbReference type="RefSeq" id="XP_022314696.1"/>
    </source>
</evidence>
<dbReference type="InterPro" id="IPR050952">
    <property type="entry name" value="TRIM-NHL_E3_ligases"/>
</dbReference>
<dbReference type="Proteomes" id="UP000694844">
    <property type="component" value="Chromosome 2"/>
</dbReference>
<dbReference type="GO" id="GO:0061630">
    <property type="term" value="F:ubiquitin protein ligase activity"/>
    <property type="evidence" value="ECO:0007669"/>
    <property type="project" value="TreeGrafter"/>
</dbReference>
<dbReference type="InterPro" id="IPR000315">
    <property type="entry name" value="Znf_B-box"/>
</dbReference>
<protein>
    <submittedName>
        <fullName evidence="7">Uncharacterized protein LOC111119132</fullName>
    </submittedName>
</protein>
<dbReference type="InterPro" id="IPR001258">
    <property type="entry name" value="NHL_repeat"/>
</dbReference>
<feature type="repeat" description="NHL" evidence="3">
    <location>
        <begin position="871"/>
        <end position="914"/>
    </location>
</feature>
<feature type="domain" description="B box-type" evidence="5">
    <location>
        <begin position="404"/>
        <end position="449"/>
    </location>
</feature>
<accession>A0A8B8CJW1</accession>
<reference evidence="7" key="1">
    <citation type="submission" date="2025-08" db="UniProtKB">
        <authorList>
            <consortium name="RefSeq"/>
        </authorList>
    </citation>
    <scope>IDENTIFICATION</scope>
    <source>
        <tissue evidence="7">Whole sample</tissue>
    </source>
</reference>
<dbReference type="Pfam" id="PF18738">
    <property type="entry name" value="HEPN_DZIP3"/>
    <property type="match status" value="1"/>
</dbReference>
<name>A0A8B8CJW1_CRAVI</name>
<evidence type="ECO:0000256" key="1">
    <source>
        <dbReference type="ARBA" id="ARBA00022737"/>
    </source>
</evidence>
<dbReference type="SUPFAM" id="SSF57845">
    <property type="entry name" value="B-box zinc-binding domain"/>
    <property type="match status" value="1"/>
</dbReference>
<dbReference type="PANTHER" id="PTHR24104:SF25">
    <property type="entry name" value="PROTEIN LIN-41"/>
    <property type="match status" value="1"/>
</dbReference>
<keyword evidence="2" id="KW-0479">Metal-binding</keyword>
<dbReference type="Gene3D" id="2.120.10.30">
    <property type="entry name" value="TolB, C-terminal domain"/>
    <property type="match status" value="2"/>
</dbReference>
<dbReference type="AlphaFoldDB" id="A0A8B8CJW1"/>
<dbReference type="SUPFAM" id="SSF101898">
    <property type="entry name" value="NHL repeat"/>
    <property type="match status" value="1"/>
</dbReference>
<organism evidence="6 7">
    <name type="scientific">Crassostrea virginica</name>
    <name type="common">Eastern oyster</name>
    <dbReference type="NCBI Taxonomy" id="6565"/>
    <lineage>
        <taxon>Eukaryota</taxon>
        <taxon>Metazoa</taxon>
        <taxon>Spiralia</taxon>
        <taxon>Lophotrochozoa</taxon>
        <taxon>Mollusca</taxon>
        <taxon>Bivalvia</taxon>
        <taxon>Autobranchia</taxon>
        <taxon>Pteriomorphia</taxon>
        <taxon>Ostreida</taxon>
        <taxon>Ostreoidea</taxon>
        <taxon>Ostreidae</taxon>
        <taxon>Crassostrea</taxon>
    </lineage>
</organism>
<dbReference type="GeneID" id="111119132"/>
<gene>
    <name evidence="7" type="primary">LOC111119132</name>
</gene>
<dbReference type="Gene3D" id="3.30.160.60">
    <property type="entry name" value="Classic Zinc Finger"/>
    <property type="match status" value="1"/>
</dbReference>
<dbReference type="PANTHER" id="PTHR24104">
    <property type="entry name" value="E3 UBIQUITIN-PROTEIN LIGASE NHLRC1-RELATED"/>
    <property type="match status" value="1"/>
</dbReference>
<evidence type="ECO:0000256" key="3">
    <source>
        <dbReference type="PROSITE-ProRule" id="PRU00504"/>
    </source>
</evidence>
<keyword evidence="6" id="KW-1185">Reference proteome</keyword>
<dbReference type="InterPro" id="IPR011042">
    <property type="entry name" value="6-blade_b-propeller_TolB-like"/>
</dbReference>
<feature type="domain" description="B box-type" evidence="5">
    <location>
        <begin position="458"/>
        <end position="498"/>
    </location>
</feature>
<feature type="coiled-coil region" evidence="4">
    <location>
        <begin position="489"/>
        <end position="516"/>
    </location>
</feature>
<dbReference type="RefSeq" id="XP_022314696.1">
    <property type="nucleotide sequence ID" value="XM_022458988.1"/>
</dbReference>
<keyword evidence="1" id="KW-0677">Repeat</keyword>
<dbReference type="GO" id="GO:0043161">
    <property type="term" value="P:proteasome-mediated ubiquitin-dependent protein catabolic process"/>
    <property type="evidence" value="ECO:0007669"/>
    <property type="project" value="TreeGrafter"/>
</dbReference>
<evidence type="ECO:0000259" key="5">
    <source>
        <dbReference type="PROSITE" id="PS50119"/>
    </source>
</evidence>
<evidence type="ECO:0000256" key="2">
    <source>
        <dbReference type="PROSITE-ProRule" id="PRU00024"/>
    </source>
</evidence>
<dbReference type="GO" id="GO:0008270">
    <property type="term" value="F:zinc ion binding"/>
    <property type="evidence" value="ECO:0007669"/>
    <property type="project" value="UniProtKB-KW"/>
</dbReference>
<keyword evidence="4" id="KW-0175">Coiled coil</keyword>
<dbReference type="PROSITE" id="PS51125">
    <property type="entry name" value="NHL"/>
    <property type="match status" value="1"/>
</dbReference>
<evidence type="ECO:0000313" key="6">
    <source>
        <dbReference type="Proteomes" id="UP000694844"/>
    </source>
</evidence>
<dbReference type="PROSITE" id="PS50119">
    <property type="entry name" value="ZF_BBOX"/>
    <property type="match status" value="2"/>
</dbReference>
<dbReference type="KEGG" id="cvn:111119132"/>
<dbReference type="InterPro" id="IPR041249">
    <property type="entry name" value="HEPN_DZIP3"/>
</dbReference>
<keyword evidence="2" id="KW-0862">Zinc</keyword>
<dbReference type="SMART" id="SM00336">
    <property type="entry name" value="BBOX"/>
    <property type="match status" value="1"/>
</dbReference>
<proteinExistence type="predicted"/>
<keyword evidence="2" id="KW-0863">Zinc-finger</keyword>
<dbReference type="GO" id="GO:0000209">
    <property type="term" value="P:protein polyubiquitination"/>
    <property type="evidence" value="ECO:0007669"/>
    <property type="project" value="TreeGrafter"/>
</dbReference>
<sequence length="957" mass="110091">MATSVSISGSEEDRTRFFRLSLVIIDELKRILQDLVENEVPSAQIFQKVKQVNYLKKLRPEQIAVIKNASSRGYQDFDVTLLYTLLRNVCQNITPPSQNWGVYTMPSPNEVTLGDDIERIRLIRNKFGHISETAISKTEFNEYWSIISGICTRIQTLLNKDYVKRLQDAEGCSMDSDTEKKYLELIRTMAEEEKSTRDILQNIQSTLTELTSKETIKIQARVAEKGTIVETFIDTSISILNEMVAAVHEMTSESDIHQIYESIDDFIRENKEKPENLQLQNLFKTLIQKMKVYAKKQKTNQIKILANFNKFCLRMKREYGAQIECSKSSILLHVTCSSKSGYVLYKKDLENGQIGEHLLELFLFPPFLSSFGLKEDDIEIMLNDRLLTQRKDSLQSFINFETVDPQYSCDLCKTPAPSRHCDICLSNLCEACIEKHLSDQSKDHYIVPFKLRGIAPKCQEHSTKVCKELCITCNKPLCYLCEALGEHKKHNKEDILEMFESKKKQMQNDLLDLKKSIFPKYQEFATNIPVQKAEVIKHSEKLTTALEKQEEALHTEIATIVQEMKSKIHKMDDKNIRAIDQQEKDINHTITEISQVIRYIQKLLDSDDVYVVSEYTSRTEEFKTLPFQFRVNFLTFIPKEINKEKIYQQIGYLANLNIESQAKCLTEKYGSPIKTLSAVCPPPARVFLDDPVVVNEINSGYGNYSLHSVSCRNDSEFWTCSFNDNIMKLFNLQGKLLRMVQTKSRKYPEDIAVTQNGDLMYADHHDSSIYLVSGEQRQTVVTLRGWRPLSLCSTSFGLPLVIMDSEELEQTKVVCYYRSTGKKNIQWDDQNNPLYTYGYAKYITENRNLDICVADFNACAVVVVSTTGKLLFKYTGSPSTPHKSFDPVGIATDSKANILISDCNSFCIHIIDQDGHFLRFIDNCKLRTPRGLCVDSKDNLFVTEEYKGEVKKIKYYK</sequence>
<evidence type="ECO:0000256" key="4">
    <source>
        <dbReference type="SAM" id="Coils"/>
    </source>
</evidence>